<dbReference type="SUPFAM" id="SSF54236">
    <property type="entry name" value="Ubiquitin-like"/>
    <property type="match status" value="1"/>
</dbReference>
<proteinExistence type="predicted"/>
<dbReference type="AlphaFoldDB" id="A0A8D8GTG1"/>
<evidence type="ECO:0000259" key="1">
    <source>
        <dbReference type="PROSITE" id="PS50053"/>
    </source>
</evidence>
<dbReference type="FunFam" id="3.10.20.90:FF:000205">
    <property type="entry name" value="2'-5'-oligoadenylate synthase-like protein 2"/>
    <property type="match status" value="1"/>
</dbReference>
<dbReference type="InterPro" id="IPR019954">
    <property type="entry name" value="Ubiquitin_CS"/>
</dbReference>
<dbReference type="SMART" id="SM00213">
    <property type="entry name" value="UBQ"/>
    <property type="match status" value="1"/>
</dbReference>
<organism evidence="2">
    <name type="scientific">Culex pipiens</name>
    <name type="common">House mosquito</name>
    <dbReference type="NCBI Taxonomy" id="7175"/>
    <lineage>
        <taxon>Eukaryota</taxon>
        <taxon>Metazoa</taxon>
        <taxon>Ecdysozoa</taxon>
        <taxon>Arthropoda</taxon>
        <taxon>Hexapoda</taxon>
        <taxon>Insecta</taxon>
        <taxon>Pterygota</taxon>
        <taxon>Neoptera</taxon>
        <taxon>Endopterygota</taxon>
        <taxon>Diptera</taxon>
        <taxon>Nematocera</taxon>
        <taxon>Culicoidea</taxon>
        <taxon>Culicidae</taxon>
        <taxon>Culicinae</taxon>
        <taxon>Culicini</taxon>
        <taxon>Culex</taxon>
        <taxon>Culex</taxon>
    </lineage>
</organism>
<dbReference type="InterPro" id="IPR000626">
    <property type="entry name" value="Ubiquitin-like_dom"/>
</dbReference>
<evidence type="ECO:0000313" key="2">
    <source>
        <dbReference type="EMBL" id="CAG6522102.1"/>
    </source>
</evidence>
<dbReference type="EMBL" id="HBUE01290459">
    <property type="protein sequence ID" value="CAG6573714.1"/>
    <property type="molecule type" value="Transcribed_RNA"/>
</dbReference>
<reference evidence="2" key="1">
    <citation type="submission" date="2021-05" db="EMBL/GenBank/DDBJ databases">
        <authorList>
            <person name="Alioto T."/>
            <person name="Alioto T."/>
            <person name="Gomez Garrido J."/>
        </authorList>
    </citation>
    <scope>NUCLEOTIDE SEQUENCE</scope>
</reference>
<accession>A0A8D8GTG1</accession>
<dbReference type="EMBL" id="HBUE01290461">
    <property type="protein sequence ID" value="CAG6573715.1"/>
    <property type="molecule type" value="Transcribed_RNA"/>
</dbReference>
<sequence>MQIFIRQATGKCVMLTVEPTDSVEKLKAMVCDEWGIPRRQQRLIYSGQQLQDGRTLADYGIADSSSIEFVLRLLSCQSCPGHGHDEAEGEEGEILLIGNSLP</sequence>
<dbReference type="EMBL" id="HBUE01049168">
    <property type="protein sequence ID" value="CAG6463708.1"/>
    <property type="molecule type" value="Transcribed_RNA"/>
</dbReference>
<dbReference type="PROSITE" id="PS50053">
    <property type="entry name" value="UBIQUITIN_2"/>
    <property type="match status" value="1"/>
</dbReference>
<dbReference type="PRINTS" id="PR00348">
    <property type="entry name" value="UBIQUITIN"/>
</dbReference>
<dbReference type="InterPro" id="IPR029071">
    <property type="entry name" value="Ubiquitin-like_domsf"/>
</dbReference>
<dbReference type="PANTHER" id="PTHR10666">
    <property type="entry name" value="UBIQUITIN"/>
    <property type="match status" value="1"/>
</dbReference>
<dbReference type="EMBL" id="HBUE01184775">
    <property type="protein sequence ID" value="CAG6522103.1"/>
    <property type="molecule type" value="Transcribed_RNA"/>
</dbReference>
<protein>
    <submittedName>
        <fullName evidence="2">Polyubiquitin</fullName>
    </submittedName>
</protein>
<dbReference type="EMBL" id="HBUE01184773">
    <property type="protein sequence ID" value="CAG6522102.1"/>
    <property type="molecule type" value="Transcribed_RNA"/>
</dbReference>
<dbReference type="InterPro" id="IPR050158">
    <property type="entry name" value="Ubiquitin_ubiquitin-like"/>
</dbReference>
<dbReference type="InterPro" id="IPR019956">
    <property type="entry name" value="Ubiquitin_dom"/>
</dbReference>
<dbReference type="Gene3D" id="3.10.20.90">
    <property type="entry name" value="Phosphatidylinositol 3-kinase Catalytic Subunit, Chain A, domain 1"/>
    <property type="match status" value="1"/>
</dbReference>
<name>A0A8D8GTG1_CULPI</name>
<dbReference type="Pfam" id="PF00240">
    <property type="entry name" value="ubiquitin"/>
    <property type="match status" value="1"/>
</dbReference>
<dbReference type="EMBL" id="HBUE01049166">
    <property type="protein sequence ID" value="CAG6463707.1"/>
    <property type="molecule type" value="Transcribed_RNA"/>
</dbReference>
<dbReference type="PROSITE" id="PS00299">
    <property type="entry name" value="UBIQUITIN_1"/>
    <property type="match status" value="1"/>
</dbReference>
<feature type="domain" description="Ubiquitin-like" evidence="1">
    <location>
        <begin position="1"/>
        <end position="72"/>
    </location>
</feature>